<dbReference type="AlphaFoldDB" id="A0A8C5DM55"/>
<reference evidence="5" key="2">
    <citation type="submission" date="2025-08" db="UniProtKB">
        <authorList>
            <consortium name="Ensembl"/>
        </authorList>
    </citation>
    <scope>IDENTIFICATION</scope>
</reference>
<feature type="region of interest" description="Disordered" evidence="3">
    <location>
        <begin position="1106"/>
        <end position="1156"/>
    </location>
</feature>
<organism evidence="5 6">
    <name type="scientific">Gouania willdenowi</name>
    <name type="common">Blunt-snouted clingfish</name>
    <name type="synonym">Lepadogaster willdenowi</name>
    <dbReference type="NCBI Taxonomy" id="441366"/>
    <lineage>
        <taxon>Eukaryota</taxon>
        <taxon>Metazoa</taxon>
        <taxon>Chordata</taxon>
        <taxon>Craniata</taxon>
        <taxon>Vertebrata</taxon>
        <taxon>Euteleostomi</taxon>
        <taxon>Actinopterygii</taxon>
        <taxon>Neopterygii</taxon>
        <taxon>Teleostei</taxon>
        <taxon>Neoteleostei</taxon>
        <taxon>Acanthomorphata</taxon>
        <taxon>Ovalentaria</taxon>
        <taxon>Blenniimorphae</taxon>
        <taxon>Blenniiformes</taxon>
        <taxon>Gobiesocoidei</taxon>
        <taxon>Gobiesocidae</taxon>
        <taxon>Gobiesocinae</taxon>
        <taxon>Gouania</taxon>
    </lineage>
</organism>
<proteinExistence type="predicted"/>
<feature type="compositionally biased region" description="Basic and acidic residues" evidence="3">
    <location>
        <begin position="218"/>
        <end position="229"/>
    </location>
</feature>
<dbReference type="GeneID" id="114477917"/>
<dbReference type="Pfam" id="PF14818">
    <property type="entry name" value="SOGA1-2-like_CC"/>
    <property type="match status" value="1"/>
</dbReference>
<dbReference type="Proteomes" id="UP000694680">
    <property type="component" value="Chromosome 16"/>
</dbReference>
<dbReference type="PANTHER" id="PTHR15705:SF1">
    <property type="entry name" value="RIKEN CDNA 9330159F19 GENE"/>
    <property type="match status" value="1"/>
</dbReference>
<keyword evidence="6" id="KW-1185">Reference proteome</keyword>
<feature type="compositionally biased region" description="Polar residues" evidence="3">
    <location>
        <begin position="52"/>
        <end position="64"/>
    </location>
</feature>
<evidence type="ECO:0000256" key="2">
    <source>
        <dbReference type="SAM" id="Coils"/>
    </source>
</evidence>
<dbReference type="Ensembl" id="ENSGWIT00000009925.1">
    <property type="protein sequence ID" value="ENSGWIP00000008892.1"/>
    <property type="gene ID" value="ENSGWIG00000005291.1"/>
</dbReference>
<dbReference type="OrthoDB" id="8948289at2759"/>
<feature type="region of interest" description="Disordered" evidence="3">
    <location>
        <begin position="555"/>
        <end position="586"/>
    </location>
</feature>
<feature type="region of interest" description="Disordered" evidence="3">
    <location>
        <begin position="196"/>
        <end position="229"/>
    </location>
</feature>
<evidence type="ECO:0000313" key="6">
    <source>
        <dbReference type="Proteomes" id="UP000694680"/>
    </source>
</evidence>
<feature type="coiled-coil region" evidence="2">
    <location>
        <begin position="267"/>
        <end position="294"/>
    </location>
</feature>
<name>A0A8C5DM55_GOUWI</name>
<evidence type="ECO:0000313" key="5">
    <source>
        <dbReference type="Ensembl" id="ENSGWIP00000008892.1"/>
    </source>
</evidence>
<feature type="compositionally biased region" description="Low complexity" evidence="3">
    <location>
        <begin position="1130"/>
        <end position="1156"/>
    </location>
</feature>
<keyword evidence="1 2" id="KW-0175">Coiled coil</keyword>
<dbReference type="RefSeq" id="XP_028326418.1">
    <property type="nucleotide sequence ID" value="XM_028470617.1"/>
</dbReference>
<feature type="region of interest" description="Disordered" evidence="3">
    <location>
        <begin position="33"/>
        <end position="79"/>
    </location>
</feature>
<reference evidence="5" key="1">
    <citation type="submission" date="2020-06" db="EMBL/GenBank/DDBJ databases">
        <authorList>
            <consortium name="Wellcome Sanger Institute Data Sharing"/>
        </authorList>
    </citation>
    <scope>NUCLEOTIDE SEQUENCE [LARGE SCALE GENOMIC DNA]</scope>
</reference>
<feature type="compositionally biased region" description="Polar residues" evidence="3">
    <location>
        <begin position="563"/>
        <end position="577"/>
    </location>
</feature>
<evidence type="ECO:0000256" key="1">
    <source>
        <dbReference type="ARBA" id="ARBA00023054"/>
    </source>
</evidence>
<reference evidence="5" key="3">
    <citation type="submission" date="2025-09" db="UniProtKB">
        <authorList>
            <consortium name="Ensembl"/>
        </authorList>
    </citation>
    <scope>IDENTIFICATION</scope>
</reference>
<feature type="compositionally biased region" description="Polar residues" evidence="3">
    <location>
        <begin position="1108"/>
        <end position="1117"/>
    </location>
</feature>
<evidence type="ECO:0000259" key="4">
    <source>
        <dbReference type="Pfam" id="PF14818"/>
    </source>
</evidence>
<gene>
    <name evidence="5" type="primary">LOC114477917</name>
</gene>
<feature type="domain" description="SOGA 1/2-like coiled-coil" evidence="4">
    <location>
        <begin position="246"/>
        <end position="297"/>
    </location>
</feature>
<sequence>MWSALVNGGGGAGGGYVQSQGWEFVPCHRMERADRGRGKSRSPLRRISSPPTVFSHTYEPQFSPSHAAGGGEGGAGVPSLEVLRGHMGAGPEQQTQHTRLKKKFEDLKKRHVQDKEDWLREKESLLREVADIQGGENRRILLDLKIVLEEVQAEVKREEEKRSELQLQNTRDRCAWELEKAELKCRIAQLEARDTTSQVSRGVQAATGPGSIASQSPREQRQEASSLRREREEQRRILVETQSAAMDLRCRLELNERDWLREKAELLERFDVERREWEGQLRDMQCKIEELYCEVKKKHGKHRLDSERQEEEDVDHRLSIRSTSTGSSLISDLSQSEPLSCSSLSEANTHLPLRQISADGGCSDRGNHLSTCVQADDVCDITFGAGLAQREQFQAQLPRQKDSFAVCKDVVDTSELDAFQQETFGCSLPQKLAPRKSVENIQLNSQESSVCAGLSYNSDKKKHTTALNAALREIARVSEELCSYQDEIRKKSGDKRVRPESLYLLETNEIGFGHDKTSEDVAAAQCDLNQIYNDFRALEKENWITLSLNNTLQSKSGAGESWVTDSADPSSYRSMQMSPGVPPEMDTAAPPLPPRSSSWNLSAPLQLETELYIPDTPVSTTRKCHNPCVLVDKKCNSPSIVKKFEAMLQENEGKVLIDGELASCSVPANSNCSTGCCHNRWSCDASKLTGSKLASYGTVQKSFSEVNIRSAGKDLHSASKSPELQMPSFVRELPVDLLLSSLETAPVISDLQGSRRNLTLERKTAEFNRTLFQAEMGRGLGEQDHVTPTDTFSVLCQSVHSASQEHLHPKEMKFQTHCTDAITNVNPEVALLLSLLDSTVQSPEVQPRETSCAIEVQEIKRKQEAPSAMFYEQPQTDFCESSQILTQQCEIKHLVQTEISPKKNQLSAAPESLFSDSVLSIIPKPGLPVDNSISTKENSHREKPQLARSTVSLQQVSAENKQRAVSQAKHVNIPVHHQPDSSRPGPRMMNDHPWKPLTLAAYPRPEGSRSNYGAVEKILKNYESAARAQKTQNQVNEMTSSPNVSLRLEESVTEMNRLNMDPLSSAPTLRHTQTSRVSEAHITHAQLSGGSGLGVKEIQLIVQENEKNSSSSVQKNFSRPACPANRRLPSRWASRSPTSSSSASSSPSSTPVVHPSFLHQKRTSSFTYIETVIM</sequence>
<dbReference type="InterPro" id="IPR027882">
    <property type="entry name" value="SOGA1/2-like_CC"/>
</dbReference>
<dbReference type="PANTHER" id="PTHR15705">
    <property type="entry name" value="MCG7194, ISOFORM CRA_A"/>
    <property type="match status" value="1"/>
</dbReference>
<evidence type="ECO:0000256" key="3">
    <source>
        <dbReference type="SAM" id="MobiDB-lite"/>
    </source>
</evidence>
<accession>A0A8C5DM55</accession>
<protein>
    <submittedName>
        <fullName evidence="5">Protein SOGA3-like</fullName>
    </submittedName>
</protein>